<keyword evidence="1" id="KW-0472">Membrane</keyword>
<feature type="transmembrane region" description="Helical" evidence="1">
    <location>
        <begin position="538"/>
        <end position="560"/>
    </location>
</feature>
<sequence length="590" mass="66320">MANALIAFTLANAACELVTPIRYARTMTLWSRGRGDCGETAKIGAVCGYLIQIAATFTWYELAVLGIIPGGASDGTVDFELRLIHQMFTYVTFGAVFAIWLDDLAVVGAPVSWCSSLARLYQFFSTRMIACMMIMASRKTPTAWHPFWTAAGYTASAVKGAGTDVILKYAYYFCRAGFSVVSMAIALTGVFYWNPVRAWFIRVEDSQSRASRTSNRKEMMRTIFWHCAFGLIFSAIWITASNSGIPRIDAIKGASRSTMSTHYFEPWIPGHQIIHAKNHGQTMIAVAYATFIAYSLNYMDDGGLWISKVLSIQLPAQIYNFFVVIYIIVALGGGTIFHPTWYTNGWAPSWATHRMLDWLFFVGTGHLTIFGVPLITYALLKHLSIPEFKPYATASMGFFTKCMRHGMVSILFSGLWMMAVSTGVPMPDAKLTAMFGLPPLHKLDVRETIKMHHVDIIVSIIIMANGYAVLALDRVVQLDYKLHQFITVVWKHSMTSRWVYFWCAKILLHSGERFTTPNVIASLLRFRSQVKSTSSDNWFFVLIAVMELYSFTAMMLLFLFTLTRMARASVAYLRNNGQGQVNWTTGLKQE</sequence>
<gene>
    <name evidence="2" type="ORF">OSTLU_32592</name>
</gene>
<dbReference type="HOGENOM" id="CLU_462644_0_0_1"/>
<feature type="transmembrane region" description="Helical" evidence="1">
    <location>
        <begin position="318"/>
        <end position="338"/>
    </location>
</feature>
<accession>A4S024</accession>
<evidence type="ECO:0000313" key="3">
    <source>
        <dbReference type="Proteomes" id="UP000001568"/>
    </source>
</evidence>
<dbReference type="Gramene" id="ABO96962">
    <property type="protein sequence ID" value="ABO96962"/>
    <property type="gene ID" value="OSTLU_32592"/>
</dbReference>
<feature type="transmembrane region" description="Helical" evidence="1">
    <location>
        <begin position="87"/>
        <end position="108"/>
    </location>
</feature>
<dbReference type="AlphaFoldDB" id="A4S024"/>
<feature type="transmembrane region" description="Helical" evidence="1">
    <location>
        <begin position="169"/>
        <end position="193"/>
    </location>
</feature>
<keyword evidence="3" id="KW-1185">Reference proteome</keyword>
<dbReference type="GeneID" id="5002639"/>
<proteinExistence type="predicted"/>
<organism evidence="2 3">
    <name type="scientific">Ostreococcus lucimarinus (strain CCE9901)</name>
    <dbReference type="NCBI Taxonomy" id="436017"/>
    <lineage>
        <taxon>Eukaryota</taxon>
        <taxon>Viridiplantae</taxon>
        <taxon>Chlorophyta</taxon>
        <taxon>Mamiellophyceae</taxon>
        <taxon>Mamiellales</taxon>
        <taxon>Bathycoccaceae</taxon>
        <taxon>Ostreococcus</taxon>
    </lineage>
</organism>
<feature type="transmembrane region" description="Helical" evidence="1">
    <location>
        <begin position="279"/>
        <end position="297"/>
    </location>
</feature>
<dbReference type="Proteomes" id="UP000001568">
    <property type="component" value="Chromosome 7"/>
</dbReference>
<protein>
    <submittedName>
        <fullName evidence="2">Uncharacterized protein</fullName>
    </submittedName>
</protein>
<keyword evidence="1" id="KW-0812">Transmembrane</keyword>
<reference evidence="2 3" key="1">
    <citation type="journal article" date="2007" name="Proc. Natl. Acad. Sci. U.S.A.">
        <title>The tiny eukaryote Ostreococcus provides genomic insights into the paradox of plankton speciation.</title>
        <authorList>
            <person name="Palenik B."/>
            <person name="Grimwood J."/>
            <person name="Aerts A."/>
            <person name="Rouze P."/>
            <person name="Salamov A."/>
            <person name="Putnam N."/>
            <person name="Dupont C."/>
            <person name="Jorgensen R."/>
            <person name="Derelle E."/>
            <person name="Rombauts S."/>
            <person name="Zhou K."/>
            <person name="Otillar R."/>
            <person name="Merchant S.S."/>
            <person name="Podell S."/>
            <person name="Gaasterland T."/>
            <person name="Napoli C."/>
            <person name="Gendler K."/>
            <person name="Manuell A."/>
            <person name="Tai V."/>
            <person name="Vallon O."/>
            <person name="Piganeau G."/>
            <person name="Jancek S."/>
            <person name="Heijde M."/>
            <person name="Jabbari K."/>
            <person name="Bowler C."/>
            <person name="Lohr M."/>
            <person name="Robbens S."/>
            <person name="Werner G."/>
            <person name="Dubchak I."/>
            <person name="Pazour G.J."/>
            <person name="Ren Q."/>
            <person name="Paulsen I."/>
            <person name="Delwiche C."/>
            <person name="Schmutz J."/>
            <person name="Rokhsar D."/>
            <person name="Van de Peer Y."/>
            <person name="Moreau H."/>
            <person name="Grigoriev I.V."/>
        </authorList>
    </citation>
    <scope>NUCLEOTIDE SEQUENCE [LARGE SCALE GENOMIC DNA]</scope>
    <source>
        <strain evidence="2 3">CCE9901</strain>
    </source>
</reference>
<dbReference type="KEGG" id="olu:OSTLU_32592"/>
<dbReference type="EMBL" id="CP000587">
    <property type="protein sequence ID" value="ABO96962.1"/>
    <property type="molecule type" value="Genomic_DNA"/>
</dbReference>
<dbReference type="RefSeq" id="XP_001418669.1">
    <property type="nucleotide sequence ID" value="XM_001418632.1"/>
</dbReference>
<keyword evidence="1" id="KW-1133">Transmembrane helix</keyword>
<feature type="transmembrane region" description="Helical" evidence="1">
    <location>
        <begin position="358"/>
        <end position="380"/>
    </location>
</feature>
<evidence type="ECO:0000313" key="2">
    <source>
        <dbReference type="EMBL" id="ABO96962.1"/>
    </source>
</evidence>
<feature type="transmembrane region" description="Helical" evidence="1">
    <location>
        <begin position="406"/>
        <end position="426"/>
    </location>
</feature>
<name>A4S024_OSTLU</name>
<feature type="transmembrane region" description="Helical" evidence="1">
    <location>
        <begin position="222"/>
        <end position="240"/>
    </location>
</feature>
<evidence type="ECO:0000256" key="1">
    <source>
        <dbReference type="SAM" id="Phobius"/>
    </source>
</evidence>